<sequence>MGWQGDDDTRDFYYRRHRSDSADGTQFEELVSKQKQDSEKIMGNGQFGTPEGLVYIDGSQLSEKRFLCHRLHLAQSRGINFLPPTAITSAFVPNSRGQVSKRYPSRVYSGQFSQDGTFFFSCTQDFKLRIFDVTDTELIQKKEVQAFVGQWTITDGTLSNDNKWLAYSSITPMAFLTKSDPSDTYQFPLIFSEEDRFGIWSLRFSSTGKELVAGTSDDSIMILDIETGRVVFRQKGHHDDVNAVCFADPSSNIIFSGSDDGLIKVWDRRSLHGEDCAAAGALVGHTSGITYVSAKGDGRYCLSNGKDQTMKLWDIRKLVSVDEVDPHSICEFTNGFDYRWMDYPYMHPKVHPKDISVMTYRGHKVTSTLIRCHFSPAASTGQKYLYSGSSDGRVHIYSLNGDVVQVLDSHLAIQSSDDGRTCADAMNSKEGTLLAEAQASSYNSRNFTSLLHSIRFQGTSRPSYIVVRDVSWHPYYPYLVTSCWVGDMGRLVKHSYTTPESISI</sequence>
<evidence type="ECO:0000313" key="1">
    <source>
        <dbReference type="EMBL" id="KAJ9082226.1"/>
    </source>
</evidence>
<comment type="caution">
    <text evidence="1">The sequence shown here is derived from an EMBL/GenBank/DDBJ whole genome shotgun (WGS) entry which is preliminary data.</text>
</comment>
<protein>
    <submittedName>
        <fullName evidence="1">Uncharacterized protein</fullName>
    </submittedName>
</protein>
<accession>A0ACC2U6P4</accession>
<dbReference type="Proteomes" id="UP001165960">
    <property type="component" value="Unassembled WGS sequence"/>
</dbReference>
<keyword evidence="2" id="KW-1185">Reference proteome</keyword>
<gene>
    <name evidence="1" type="ORF">DSO57_1006335</name>
</gene>
<name>A0ACC2U6P4_9FUNG</name>
<organism evidence="1 2">
    <name type="scientific">Entomophthora muscae</name>
    <dbReference type="NCBI Taxonomy" id="34485"/>
    <lineage>
        <taxon>Eukaryota</taxon>
        <taxon>Fungi</taxon>
        <taxon>Fungi incertae sedis</taxon>
        <taxon>Zoopagomycota</taxon>
        <taxon>Entomophthoromycotina</taxon>
        <taxon>Entomophthoromycetes</taxon>
        <taxon>Entomophthorales</taxon>
        <taxon>Entomophthoraceae</taxon>
        <taxon>Entomophthora</taxon>
    </lineage>
</organism>
<reference evidence="1" key="1">
    <citation type="submission" date="2022-04" db="EMBL/GenBank/DDBJ databases">
        <title>Genome of the entomopathogenic fungus Entomophthora muscae.</title>
        <authorList>
            <person name="Elya C."/>
            <person name="Lovett B.R."/>
            <person name="Lee E."/>
            <person name="Macias A.M."/>
            <person name="Hajek A.E."/>
            <person name="De Bivort B.L."/>
            <person name="Kasson M.T."/>
            <person name="De Fine Licht H.H."/>
            <person name="Stajich J.E."/>
        </authorList>
    </citation>
    <scope>NUCLEOTIDE SEQUENCE</scope>
    <source>
        <strain evidence="1">Berkeley</strain>
    </source>
</reference>
<dbReference type="EMBL" id="QTSX02001438">
    <property type="protein sequence ID" value="KAJ9082226.1"/>
    <property type="molecule type" value="Genomic_DNA"/>
</dbReference>
<evidence type="ECO:0000313" key="2">
    <source>
        <dbReference type="Proteomes" id="UP001165960"/>
    </source>
</evidence>
<proteinExistence type="predicted"/>